<accession>A0ABM1SPA5</accession>
<dbReference type="PROSITE" id="PS00232">
    <property type="entry name" value="CADHERIN_1"/>
    <property type="match status" value="4"/>
</dbReference>
<feature type="domain" description="Cadherin" evidence="16">
    <location>
        <begin position="1474"/>
        <end position="1578"/>
    </location>
</feature>
<keyword evidence="3 15" id="KW-0732">Signal</keyword>
<name>A0ABM1SPA5_LIMPO</name>
<dbReference type="SUPFAM" id="SSF49313">
    <property type="entry name" value="Cadherin-like"/>
    <property type="match status" value="14"/>
</dbReference>
<dbReference type="Proteomes" id="UP000694941">
    <property type="component" value="Unplaced"/>
</dbReference>
<dbReference type="PANTHER" id="PTHR24027">
    <property type="entry name" value="CADHERIN-23"/>
    <property type="match status" value="1"/>
</dbReference>
<keyword evidence="7 14" id="KW-1133">Transmembrane helix</keyword>
<feature type="domain" description="Cadherin" evidence="16">
    <location>
        <begin position="598"/>
        <end position="710"/>
    </location>
</feature>
<evidence type="ECO:0000256" key="11">
    <source>
        <dbReference type="ARBA" id="ARBA00044253"/>
    </source>
</evidence>
<organism evidence="17 18">
    <name type="scientific">Limulus polyphemus</name>
    <name type="common">Atlantic horseshoe crab</name>
    <dbReference type="NCBI Taxonomy" id="6850"/>
    <lineage>
        <taxon>Eukaryota</taxon>
        <taxon>Metazoa</taxon>
        <taxon>Ecdysozoa</taxon>
        <taxon>Arthropoda</taxon>
        <taxon>Chelicerata</taxon>
        <taxon>Merostomata</taxon>
        <taxon>Xiphosura</taxon>
        <taxon>Limulidae</taxon>
        <taxon>Limulus</taxon>
    </lineage>
</organism>
<feature type="domain" description="Cadherin" evidence="16">
    <location>
        <begin position="136"/>
        <end position="252"/>
    </location>
</feature>
<feature type="domain" description="Cadherin" evidence="16">
    <location>
        <begin position="491"/>
        <end position="597"/>
    </location>
</feature>
<evidence type="ECO:0000313" key="18">
    <source>
        <dbReference type="RefSeq" id="XP_022245461.1"/>
    </source>
</evidence>
<evidence type="ECO:0000256" key="15">
    <source>
        <dbReference type="SAM" id="SignalP"/>
    </source>
</evidence>
<evidence type="ECO:0000313" key="17">
    <source>
        <dbReference type="Proteomes" id="UP000694941"/>
    </source>
</evidence>
<dbReference type="InterPro" id="IPR015919">
    <property type="entry name" value="Cadherin-like_sf"/>
</dbReference>
<evidence type="ECO:0000256" key="8">
    <source>
        <dbReference type="ARBA" id="ARBA00023136"/>
    </source>
</evidence>
<keyword evidence="2 14" id="KW-0812">Transmembrane</keyword>
<dbReference type="CDD" id="cd11304">
    <property type="entry name" value="Cadherin_repeat"/>
    <property type="match status" value="13"/>
</dbReference>
<feature type="domain" description="Cadherin" evidence="16">
    <location>
        <begin position="375"/>
        <end position="490"/>
    </location>
</feature>
<evidence type="ECO:0000256" key="14">
    <source>
        <dbReference type="SAM" id="Phobius"/>
    </source>
</evidence>
<feature type="domain" description="Cadherin" evidence="16">
    <location>
        <begin position="1135"/>
        <end position="1233"/>
    </location>
</feature>
<dbReference type="InterPro" id="IPR039808">
    <property type="entry name" value="Cadherin"/>
</dbReference>
<feature type="domain" description="Cadherin" evidence="16">
    <location>
        <begin position="1025"/>
        <end position="1134"/>
    </location>
</feature>
<keyword evidence="8 14" id="KW-0472">Membrane</keyword>
<evidence type="ECO:0000256" key="5">
    <source>
        <dbReference type="ARBA" id="ARBA00022837"/>
    </source>
</evidence>
<keyword evidence="6" id="KW-0130">Cell adhesion</keyword>
<evidence type="ECO:0000256" key="7">
    <source>
        <dbReference type="ARBA" id="ARBA00022989"/>
    </source>
</evidence>
<keyword evidence="5 13" id="KW-0106">Calcium</keyword>
<comment type="subcellular location">
    <subcellularLocation>
        <location evidence="1">Membrane</location>
        <topology evidence="1">Single-pass membrane protein</topology>
    </subcellularLocation>
</comment>
<feature type="chain" id="PRO_5045356519" description="Cadherin-related family member 1" evidence="15">
    <location>
        <begin position="25"/>
        <end position="1767"/>
    </location>
</feature>
<feature type="domain" description="Cadherin" evidence="16">
    <location>
        <begin position="253"/>
        <end position="374"/>
    </location>
</feature>
<gene>
    <name evidence="18" type="primary">LOC106461215</name>
</gene>
<dbReference type="PRINTS" id="PR00205">
    <property type="entry name" value="CADHERIN"/>
</dbReference>
<dbReference type="SMART" id="SM00112">
    <property type="entry name" value="CA"/>
    <property type="match status" value="13"/>
</dbReference>
<evidence type="ECO:0000256" key="9">
    <source>
        <dbReference type="ARBA" id="ARBA00023170"/>
    </source>
</evidence>
<dbReference type="InterPro" id="IPR002126">
    <property type="entry name" value="Cadherin-like_dom"/>
</dbReference>
<feature type="transmembrane region" description="Helical" evidence="14">
    <location>
        <begin position="1684"/>
        <end position="1709"/>
    </location>
</feature>
<proteinExistence type="predicted"/>
<evidence type="ECO:0000256" key="6">
    <source>
        <dbReference type="ARBA" id="ARBA00022889"/>
    </source>
</evidence>
<evidence type="ECO:0000259" key="16">
    <source>
        <dbReference type="PROSITE" id="PS50268"/>
    </source>
</evidence>
<feature type="domain" description="Cadherin" evidence="16">
    <location>
        <begin position="1238"/>
        <end position="1339"/>
    </location>
</feature>
<feature type="domain" description="Cadherin" evidence="16">
    <location>
        <begin position="1344"/>
        <end position="1462"/>
    </location>
</feature>
<evidence type="ECO:0000256" key="12">
    <source>
        <dbReference type="ARBA" id="ARBA00044335"/>
    </source>
</evidence>
<dbReference type="Gene3D" id="2.60.40.60">
    <property type="entry name" value="Cadherins"/>
    <property type="match status" value="14"/>
</dbReference>
<dbReference type="RefSeq" id="XP_022245461.1">
    <property type="nucleotide sequence ID" value="XM_022389753.1"/>
</dbReference>
<reference evidence="18" key="1">
    <citation type="submission" date="2025-08" db="UniProtKB">
        <authorList>
            <consortium name="RefSeq"/>
        </authorList>
    </citation>
    <scope>IDENTIFICATION</scope>
    <source>
        <tissue evidence="18">Muscle</tissue>
    </source>
</reference>
<keyword evidence="17" id="KW-1185">Reference proteome</keyword>
<evidence type="ECO:0000256" key="1">
    <source>
        <dbReference type="ARBA" id="ARBA00004167"/>
    </source>
</evidence>
<feature type="domain" description="Cadherin" evidence="16">
    <location>
        <begin position="42"/>
        <end position="135"/>
    </location>
</feature>
<evidence type="ECO:0000256" key="2">
    <source>
        <dbReference type="ARBA" id="ARBA00022692"/>
    </source>
</evidence>
<evidence type="ECO:0000256" key="3">
    <source>
        <dbReference type="ARBA" id="ARBA00022729"/>
    </source>
</evidence>
<evidence type="ECO:0000256" key="13">
    <source>
        <dbReference type="PROSITE-ProRule" id="PRU00043"/>
    </source>
</evidence>
<dbReference type="Pfam" id="PF00028">
    <property type="entry name" value="Cadherin"/>
    <property type="match status" value="11"/>
</dbReference>
<sequence length="1767" mass="194973">MKSYVDSIFSFFILFIVTLQDSFAQFNHAPEFLPGGDMSKLSLREDTSVGSSIYTLRGRDPENTQVYYYISGDSFSVDKITGIVRLVRPLDREKENTVDVIISLTDEKVQGQDPNTISIKREITILDQNDNAPVFRNVPYAFFVDETVPVGTTVYKGILVTDADLGLNADVRITCMEDITPLSCMKFEVKSLGIGDGKYRGEIILKEKLDYEERSTYTLALKAEDLSVSGRLNSTVNAVVEVQDIQDQPPEFQNAPYSATVLENSPPGTSILTITAKDGDTGKPRSLTLSIVGDEKGYFQLKKVKDKNRALFSAQLQTSNNPIDRENPDILNNGGLYVFAVKATEVVVDGPAGDSVMTNVTVVVNDLNDQTPVFNVKDVNITISEDISNNTPLAGLNMVVTDNDVGDNAKFSLQLKDVQNSEGVFSVFPTVAVGRTPVIIRIADSSKLDYEQPDRRIFIFNVVANQGGQALSTASVTVTLSDANDNSPVFENDQYLFQVPENASPETGIFTLQAYDSDSGSFGELNYTLKGFGSNKFLVDQFTGKIMIAPCDQESCLDYETQPSYSLTFEAEDGGGKVSSVNLFIEVIDVNDNLPEFTQKEYSREIQENSLEISPPLVIKAIDKDGPSQGGGKIKYSIKTSDLSVKEALAVDSTTGEVKLLKPLKFTDTPQNSGLFSIVVEATDGGNPPLSAETVVAFKLRKENYGAPVFVDEPYSAVVKENAREGASVFHVKATDPDGPDADITYFLEAGAKDNFVVDKETGVISVAKGSDLDRDVYGNSYQIIIHAVDTGHPIPQTATSTVSITVEDVNNKPPKFTQDSYVQYIPESLPVGEKVIKVSAHDPDMNSKLRYSIIEPITARDKTGAIVTSSLSDHYKTAFRIDGTNGEIMVNMPLDYSSVSVIILTIQAVDLNAVNAASGKQQSSTVEVTIYIQAHSDVNPVFAPPWTPSNPKIVISVPEEASVGSSLLTLTARDPLTHKSVSHFQKISESDVHNYVSVSPFSGAVTLNRRLDFEELPLKHIRFDAKSYITSVSESVRYPETLLTVLASDRDTKKSYRTIRYSLSGDGSSVFTIDQISGNLQVREGMELDRENQSVYNLQVTATDNPEEGSNQRRTSVLVIINLLDENDNPPMFSQLVYTTVVPENVPTDFSIATIQAKDPDHGKNGEVVYSIVKDTPLTTAGYFSINSDTGTVKVTEPLAGKGRSEPYALVIRATDKGNPPQYSDVNLVLIVFVCFQNATVGTSVFQVVAVDPDNPSTSNGKVAYKFLDEQQNSEDGEFEFLLDAATGIITTRKSLDRETKENFTMIVVAHDLGFPPQEAHRVLRIFILDVDDNDPQFNRPVNSEPVEMKIKEEVPLDTVVGAVKAIDKDVGRNAIIYYYFSDGHENEAFGIRTIANNTGEIFTKKQIDREENDHYSLTVKVGKFSPSSIQHVSKPYDPSDLTEIQVYINIIDIDDNPPIFEKTNNVLGIRVNTAVDTQLLTLSATDPDITSGLITYSITNITFYRPSTQEKVRTSGIFDIDPRSGVLSSRQAFGQYVSGYFVLVVEARSSPGSKNVAYAEIRIYVLHDRDLLKFVFYKRPNEVQNIIPNLQKDLQVALAQPVSLNIYDTQFYSRGDGSLDFESTSSCFQLLEDNAILDPDKVLRILDRKTSSIEDLYKNYSIIAVEHCLPGKAPYKMTWSEVFVLIIASLICVVAFLVAVLVCCMYARYKKIVRKARYYNQISVPVQGVPESVLSPAEQQRIYEWQEMNTPMADTASFRSYPILH</sequence>
<keyword evidence="4" id="KW-0677">Repeat</keyword>
<dbReference type="PROSITE" id="PS50268">
    <property type="entry name" value="CADHERIN_2"/>
    <property type="match status" value="13"/>
</dbReference>
<evidence type="ECO:0000256" key="10">
    <source>
        <dbReference type="ARBA" id="ARBA00044073"/>
    </source>
</evidence>
<dbReference type="InterPro" id="IPR020894">
    <property type="entry name" value="Cadherin_CS"/>
</dbReference>
<feature type="signal peptide" evidence="15">
    <location>
        <begin position="1"/>
        <end position="24"/>
    </location>
</feature>
<dbReference type="PANTHER" id="PTHR24027:SF413">
    <property type="entry name" value="CADHERIN RELATED FAMILY MEMBER 1"/>
    <property type="match status" value="1"/>
</dbReference>
<protein>
    <recommendedName>
        <fullName evidence="10">Cadherin-related family member 1</fullName>
    </recommendedName>
    <alternativeName>
        <fullName evidence="11">Photoreceptor cadherin</fullName>
    </alternativeName>
    <alternativeName>
        <fullName evidence="12">Protocadherin-21</fullName>
    </alternativeName>
</protein>
<keyword evidence="9" id="KW-0675">Receptor</keyword>
<evidence type="ECO:0000256" key="4">
    <source>
        <dbReference type="ARBA" id="ARBA00022737"/>
    </source>
</evidence>
<feature type="domain" description="Cadherin" evidence="16">
    <location>
        <begin position="818"/>
        <end position="943"/>
    </location>
</feature>
<dbReference type="GeneID" id="106461215"/>
<feature type="domain" description="Cadherin" evidence="16">
    <location>
        <begin position="711"/>
        <end position="817"/>
    </location>
</feature>